<sequence>MRTHGPEILKLIPLFISVIFLMGQPVSAQDGYTARFVNSEDFLLQDNGRVKTVFFINIDDFPDIEPVTSQASLMPETFTLAVDQPSSDFHRFTLSYIHPTDAAYVKKILLFIGIRQIIINGKEHNLEDFNPED</sequence>
<evidence type="ECO:0000313" key="1">
    <source>
        <dbReference type="EMBL" id="GAP43082.1"/>
    </source>
</evidence>
<dbReference type="EMBL" id="DF968182">
    <property type="protein sequence ID" value="GAP43082.1"/>
    <property type="molecule type" value="Genomic_DNA"/>
</dbReference>
<keyword evidence="2" id="KW-1185">Reference proteome</keyword>
<dbReference type="RefSeq" id="WP_062039797.1">
    <property type="nucleotide sequence ID" value="NZ_DF968182.1"/>
</dbReference>
<dbReference type="AlphaFoldDB" id="A0A0S7BR01"/>
<accession>A0A0S7BR01</accession>
<name>A0A0S7BR01_9BACT</name>
<protein>
    <submittedName>
        <fullName evidence="1">Uncharacterized protein</fullName>
    </submittedName>
</protein>
<evidence type="ECO:0000313" key="2">
    <source>
        <dbReference type="Proteomes" id="UP000053091"/>
    </source>
</evidence>
<dbReference type="Proteomes" id="UP000053091">
    <property type="component" value="Unassembled WGS sequence"/>
</dbReference>
<organism evidence="1">
    <name type="scientific">Lentimicrobium saccharophilum</name>
    <dbReference type="NCBI Taxonomy" id="1678841"/>
    <lineage>
        <taxon>Bacteria</taxon>
        <taxon>Pseudomonadati</taxon>
        <taxon>Bacteroidota</taxon>
        <taxon>Bacteroidia</taxon>
        <taxon>Bacteroidales</taxon>
        <taxon>Lentimicrobiaceae</taxon>
        <taxon>Lentimicrobium</taxon>
    </lineage>
</organism>
<dbReference type="STRING" id="1678841.TBC1_111224"/>
<reference evidence="1" key="1">
    <citation type="journal article" date="2015" name="Genome Announc.">
        <title>Draft Genome Sequence of Bacteroidales Strain TBC1, a Novel Isolate from a Methanogenic Wastewater Treatment System.</title>
        <authorList>
            <person name="Tourlousse D.M."/>
            <person name="Matsuura N."/>
            <person name="Sun L."/>
            <person name="Toyonaga M."/>
            <person name="Kuroda K."/>
            <person name="Ohashi A."/>
            <person name="Cruz R."/>
            <person name="Yamaguchi T."/>
            <person name="Sekiguchi Y."/>
        </authorList>
    </citation>
    <scope>NUCLEOTIDE SEQUENCE [LARGE SCALE GENOMIC DNA]</scope>
    <source>
        <strain evidence="1">TBC1</strain>
    </source>
</reference>
<gene>
    <name evidence="1" type="ORF">TBC1_111224</name>
</gene>
<proteinExistence type="predicted"/>